<dbReference type="RefSeq" id="WP_305471733.1">
    <property type="nucleotide sequence ID" value="NZ_JAUYVT010000004.1"/>
</dbReference>
<keyword evidence="3" id="KW-1185">Reference proteome</keyword>
<keyword evidence="1" id="KW-0175">Coiled coil</keyword>
<name>A0ABT9FDA0_9GAMM</name>
<organism evidence="2 3">
    <name type="scientific">Pseudoalteromonas marina</name>
    <dbReference type="NCBI Taxonomy" id="267375"/>
    <lineage>
        <taxon>Bacteria</taxon>
        <taxon>Pseudomonadati</taxon>
        <taxon>Pseudomonadota</taxon>
        <taxon>Gammaproteobacteria</taxon>
        <taxon>Alteromonadales</taxon>
        <taxon>Pseudoalteromonadaceae</taxon>
        <taxon>Pseudoalteromonas</taxon>
    </lineage>
</organism>
<sequence length="135" mass="15708">MKNQISETDFNTAIHSFHDKFLNRGINLGEETLMKLNEAIEAFLTEETAIKVVPDAELIDDSKILIEKERLINCSAKEFIHYEIDRAEWENLLDELGDEEEALTELQRQLKVKRIDYEAEIIDNVDEIEVSVQEI</sequence>
<reference evidence="2" key="1">
    <citation type="submission" date="2023-07" db="EMBL/GenBank/DDBJ databases">
        <title>Genome content predicts the carbon catabolic preferences of heterotrophic bacteria.</title>
        <authorList>
            <person name="Gralka M."/>
        </authorList>
    </citation>
    <scope>NUCLEOTIDE SEQUENCE</scope>
    <source>
        <strain evidence="2">4G09</strain>
    </source>
</reference>
<protein>
    <submittedName>
        <fullName evidence="2">Uncharacterized protein</fullName>
    </submittedName>
</protein>
<gene>
    <name evidence="2" type="ORF">Q8W34_07405</name>
</gene>
<evidence type="ECO:0000313" key="2">
    <source>
        <dbReference type="EMBL" id="MDP2564456.1"/>
    </source>
</evidence>
<comment type="caution">
    <text evidence="2">The sequence shown here is derived from an EMBL/GenBank/DDBJ whole genome shotgun (WGS) entry which is preliminary data.</text>
</comment>
<dbReference type="EMBL" id="JAUYVT010000004">
    <property type="protein sequence ID" value="MDP2564456.1"/>
    <property type="molecule type" value="Genomic_DNA"/>
</dbReference>
<accession>A0ABT9FDA0</accession>
<dbReference type="Proteomes" id="UP001177212">
    <property type="component" value="Unassembled WGS sequence"/>
</dbReference>
<evidence type="ECO:0000313" key="3">
    <source>
        <dbReference type="Proteomes" id="UP001177212"/>
    </source>
</evidence>
<feature type="coiled-coil region" evidence="1">
    <location>
        <begin position="86"/>
        <end position="116"/>
    </location>
</feature>
<evidence type="ECO:0000256" key="1">
    <source>
        <dbReference type="SAM" id="Coils"/>
    </source>
</evidence>
<proteinExistence type="predicted"/>